<dbReference type="VEuPathDB" id="VectorBase:ISCW011039"/>
<sequence>MESESLAERILQDLGNVFKKEPLVKELFLCKQTSFQEELQFSQLVLTRKPKCSEVFSHR</sequence>
<dbReference type="PaxDb" id="6945-B7Q4Y3"/>
<protein>
    <submittedName>
        <fullName evidence="1 2">Uncharacterized protein</fullName>
    </submittedName>
</protein>
<dbReference type="EMBL" id="DS858300">
    <property type="protein sequence ID" value="EEC13905.1"/>
    <property type="molecule type" value="Genomic_DNA"/>
</dbReference>
<evidence type="ECO:0000313" key="2">
    <source>
        <dbReference type="EnsemblMetazoa" id="ISCW011039-PA"/>
    </source>
</evidence>
<organism>
    <name type="scientific">Ixodes scapularis</name>
    <name type="common">Black-legged tick</name>
    <name type="synonym">Deer tick</name>
    <dbReference type="NCBI Taxonomy" id="6945"/>
    <lineage>
        <taxon>Eukaryota</taxon>
        <taxon>Metazoa</taxon>
        <taxon>Ecdysozoa</taxon>
        <taxon>Arthropoda</taxon>
        <taxon>Chelicerata</taxon>
        <taxon>Arachnida</taxon>
        <taxon>Acari</taxon>
        <taxon>Parasitiformes</taxon>
        <taxon>Ixodida</taxon>
        <taxon>Ixodoidea</taxon>
        <taxon>Ixodidae</taxon>
        <taxon>Ixodinae</taxon>
        <taxon>Ixodes</taxon>
    </lineage>
</organism>
<evidence type="ECO:0000313" key="3">
    <source>
        <dbReference type="Proteomes" id="UP000001555"/>
    </source>
</evidence>
<accession>B7Q4Y3</accession>
<dbReference type="EnsemblMetazoa" id="ISCW011039-RA">
    <property type="protein sequence ID" value="ISCW011039-PA"/>
    <property type="gene ID" value="ISCW011039"/>
</dbReference>
<evidence type="ECO:0000313" key="1">
    <source>
        <dbReference type="EMBL" id="EEC13905.1"/>
    </source>
</evidence>
<keyword evidence="3" id="KW-1185">Reference proteome</keyword>
<dbReference type="EMBL" id="ABJB010612237">
    <property type="status" value="NOT_ANNOTATED_CDS"/>
    <property type="molecule type" value="Genomic_DNA"/>
</dbReference>
<proteinExistence type="predicted"/>
<reference evidence="1 3" key="1">
    <citation type="submission" date="2008-03" db="EMBL/GenBank/DDBJ databases">
        <title>Annotation of Ixodes scapularis.</title>
        <authorList>
            <consortium name="Ixodes scapularis Genome Project Consortium"/>
            <person name="Caler E."/>
            <person name="Hannick L.I."/>
            <person name="Bidwell S."/>
            <person name="Joardar V."/>
            <person name="Thiagarajan M."/>
            <person name="Amedeo P."/>
            <person name="Galinsky K.J."/>
            <person name="Schobel S."/>
            <person name="Inman J."/>
            <person name="Hostetler J."/>
            <person name="Miller J."/>
            <person name="Hammond M."/>
            <person name="Megy K."/>
            <person name="Lawson D."/>
            <person name="Kodira C."/>
            <person name="Sutton G."/>
            <person name="Meyer J."/>
            <person name="Hill C.A."/>
            <person name="Birren B."/>
            <person name="Nene V."/>
            <person name="Collins F."/>
            <person name="Alarcon-Chaidez F."/>
            <person name="Wikel S."/>
            <person name="Strausberg R."/>
        </authorList>
    </citation>
    <scope>NUCLEOTIDE SEQUENCE [LARGE SCALE GENOMIC DNA]</scope>
    <source>
        <strain evidence="3">Wikel</strain>
        <strain evidence="1">Wikel colony</strain>
    </source>
</reference>
<dbReference type="AlphaFoldDB" id="B7Q4Y3"/>
<reference evidence="2" key="2">
    <citation type="submission" date="2020-05" db="UniProtKB">
        <authorList>
            <consortium name="EnsemblMetazoa"/>
        </authorList>
    </citation>
    <scope>IDENTIFICATION</scope>
    <source>
        <strain evidence="2">wikel</strain>
    </source>
</reference>
<dbReference type="SUPFAM" id="SSF48439">
    <property type="entry name" value="Protein prenylyltransferase"/>
    <property type="match status" value="1"/>
</dbReference>
<name>B7Q4Y3_IXOSC</name>
<dbReference type="HOGENOM" id="CLU_2963351_0_0_1"/>
<dbReference type="Proteomes" id="UP000001555">
    <property type="component" value="Unassembled WGS sequence"/>
</dbReference>
<dbReference type="VEuPathDB" id="VectorBase:ISCI011039"/>
<gene>
    <name evidence="1" type="ORF">IscW_ISCW011039</name>
</gene>
<dbReference type="EMBL" id="ABJB010762874">
    <property type="status" value="NOT_ANNOTATED_CDS"/>
    <property type="molecule type" value="Genomic_DNA"/>
</dbReference>
<dbReference type="InParanoid" id="B7Q4Y3"/>